<feature type="non-terminal residue" evidence="1">
    <location>
        <position position="190"/>
    </location>
</feature>
<gene>
    <name evidence="1" type="ORF">HaLaN_10194</name>
</gene>
<organism evidence="1 2">
    <name type="scientific">Haematococcus lacustris</name>
    <name type="common">Green alga</name>
    <name type="synonym">Haematococcus pluvialis</name>
    <dbReference type="NCBI Taxonomy" id="44745"/>
    <lineage>
        <taxon>Eukaryota</taxon>
        <taxon>Viridiplantae</taxon>
        <taxon>Chlorophyta</taxon>
        <taxon>core chlorophytes</taxon>
        <taxon>Chlorophyceae</taxon>
        <taxon>CS clade</taxon>
        <taxon>Chlamydomonadales</taxon>
        <taxon>Haematococcaceae</taxon>
        <taxon>Haematococcus</taxon>
    </lineage>
</organism>
<dbReference type="EMBL" id="BLLF01000697">
    <property type="protein sequence ID" value="GFH14187.1"/>
    <property type="molecule type" value="Genomic_DNA"/>
</dbReference>
<evidence type="ECO:0000313" key="1">
    <source>
        <dbReference type="EMBL" id="GFH14187.1"/>
    </source>
</evidence>
<protein>
    <submittedName>
        <fullName evidence="1">Uncharacterized protein</fullName>
    </submittedName>
</protein>
<keyword evidence="2" id="KW-1185">Reference proteome</keyword>
<evidence type="ECO:0000313" key="2">
    <source>
        <dbReference type="Proteomes" id="UP000485058"/>
    </source>
</evidence>
<feature type="non-terminal residue" evidence="1">
    <location>
        <position position="1"/>
    </location>
</feature>
<dbReference type="Proteomes" id="UP000485058">
    <property type="component" value="Unassembled WGS sequence"/>
</dbReference>
<comment type="caution">
    <text evidence="1">The sequence shown here is derived from an EMBL/GenBank/DDBJ whole genome shotgun (WGS) entry which is preliminary data.</text>
</comment>
<reference evidence="1 2" key="1">
    <citation type="submission" date="2020-02" db="EMBL/GenBank/DDBJ databases">
        <title>Draft genome sequence of Haematococcus lacustris strain NIES-144.</title>
        <authorList>
            <person name="Morimoto D."/>
            <person name="Nakagawa S."/>
            <person name="Yoshida T."/>
            <person name="Sawayama S."/>
        </authorList>
    </citation>
    <scope>NUCLEOTIDE SEQUENCE [LARGE SCALE GENOMIC DNA]</scope>
    <source>
        <strain evidence="1 2">NIES-144</strain>
    </source>
</reference>
<sequence>MDASLIGDFAAGWGQPIIALHLHQYPELHLEGPARQHHDRSGQQAGTNAGTAPCLLLLLASCSCCLLVRVCQPPPLHTQGSVQHVMVGCLVWLPSTQPGCKALCTPPGSTCSAARCLTSTPMAVQLSAQRAQRPATHCCPWPANVARLGDMVSKHTAGYGAAAKWSDHQDRYPRECQCRCLLLCYGLEPG</sequence>
<name>A0A699YVA4_HAELA</name>
<dbReference type="AlphaFoldDB" id="A0A699YVA4"/>
<proteinExistence type="predicted"/>
<accession>A0A699YVA4</accession>